<dbReference type="Pfam" id="PF01464">
    <property type="entry name" value="SLT"/>
    <property type="match status" value="1"/>
</dbReference>
<dbReference type="InterPro" id="IPR008258">
    <property type="entry name" value="Transglycosylase_SLT_dom_1"/>
</dbReference>
<sequence length="136" mass="14833">MQDYAATIQAAARAYRVEPALIRALIHAESAFNPMAVSRKGAMGLTQLMPGTARDLGVGDAFLAEQNIFGGVKYLSGLLRQYNGDMRLATAAYNAGPGAVDRHKGVPPYAETRAYVERIALLYQRYRDALGSRNRL</sequence>
<reference evidence="4" key="1">
    <citation type="submission" date="2015-10" db="EMBL/GenBank/DDBJ databases">
        <title>Complete Genome Sequence of Aeromonas schubertii strain WL1483.</title>
        <authorList>
            <person name="Liu L."/>
        </authorList>
    </citation>
    <scope>NUCLEOTIDE SEQUENCE [LARGE SCALE GENOMIC DNA]</scope>
    <source>
        <strain evidence="4">WL1483</strain>
    </source>
</reference>
<comment type="similarity">
    <text evidence="1">Belongs to the transglycosylase Slt family.</text>
</comment>
<protein>
    <submittedName>
        <fullName evidence="3">Transglycosylase SLT domain-containing protein</fullName>
    </submittedName>
</protein>
<evidence type="ECO:0000313" key="3">
    <source>
        <dbReference type="EMBL" id="ALP43040.1"/>
    </source>
</evidence>
<evidence type="ECO:0000256" key="1">
    <source>
        <dbReference type="ARBA" id="ARBA00007734"/>
    </source>
</evidence>
<dbReference type="AlphaFoldDB" id="A0A0S2SMS1"/>
<evidence type="ECO:0000259" key="2">
    <source>
        <dbReference type="Pfam" id="PF01464"/>
    </source>
</evidence>
<organism evidence="3 4">
    <name type="scientific">Aeromonas schubertii</name>
    <dbReference type="NCBI Taxonomy" id="652"/>
    <lineage>
        <taxon>Bacteria</taxon>
        <taxon>Pseudomonadati</taxon>
        <taxon>Pseudomonadota</taxon>
        <taxon>Gammaproteobacteria</taxon>
        <taxon>Aeromonadales</taxon>
        <taxon>Aeromonadaceae</taxon>
        <taxon>Aeromonas</taxon>
    </lineage>
</organism>
<dbReference type="Proteomes" id="UP000058114">
    <property type="component" value="Chromosome"/>
</dbReference>
<dbReference type="KEGG" id="asr:WL1483_3621"/>
<proteinExistence type="inferred from homology"/>
<feature type="domain" description="Transglycosylase SLT" evidence="2">
    <location>
        <begin position="7"/>
        <end position="105"/>
    </location>
</feature>
<evidence type="ECO:0000313" key="4">
    <source>
        <dbReference type="Proteomes" id="UP000058114"/>
    </source>
</evidence>
<dbReference type="EMBL" id="CP013067">
    <property type="protein sequence ID" value="ALP43040.1"/>
    <property type="molecule type" value="Genomic_DNA"/>
</dbReference>
<dbReference type="PANTHER" id="PTHR37423:SF2">
    <property type="entry name" value="MEMBRANE-BOUND LYTIC MUREIN TRANSGLYCOSYLASE C"/>
    <property type="match status" value="1"/>
</dbReference>
<dbReference type="CDD" id="cd00254">
    <property type="entry name" value="LT-like"/>
    <property type="match status" value="1"/>
</dbReference>
<dbReference type="InterPro" id="IPR023346">
    <property type="entry name" value="Lysozyme-like_dom_sf"/>
</dbReference>
<gene>
    <name evidence="3" type="primary">yjbJ</name>
    <name evidence="3" type="ORF">WL1483_3621</name>
</gene>
<dbReference type="SUPFAM" id="SSF53955">
    <property type="entry name" value="Lysozyme-like"/>
    <property type="match status" value="1"/>
</dbReference>
<name>A0A0S2SMS1_9GAMM</name>
<dbReference type="PATRIC" id="fig|652.5.peg.953"/>
<accession>A0A0S2SMS1</accession>
<dbReference type="PANTHER" id="PTHR37423">
    <property type="entry name" value="SOLUBLE LYTIC MUREIN TRANSGLYCOSYLASE-RELATED"/>
    <property type="match status" value="1"/>
</dbReference>
<dbReference type="Gene3D" id="1.10.530.10">
    <property type="match status" value="1"/>
</dbReference>
<reference evidence="3 4" key="2">
    <citation type="journal article" date="2016" name="Genome Announc.">
        <title>Complete Genome Sequence of the Highly Virulent Aeromonas schubertii Strain WL1483, Isolated from Diseased Snakehead Fish (Channa argus) in China.</title>
        <authorList>
            <person name="Liu L."/>
            <person name="Li N."/>
            <person name="Zhang D."/>
            <person name="Fu X."/>
            <person name="Shi C."/>
            <person name="Lin Q."/>
            <person name="Hao G."/>
        </authorList>
    </citation>
    <scope>NUCLEOTIDE SEQUENCE [LARGE SCALE GENOMIC DNA]</scope>
    <source>
        <strain evidence="3 4">WL1483</strain>
    </source>
</reference>